<accession>A0A8J3YZI9</accession>
<dbReference type="AlphaFoldDB" id="A0A8J3YZI9"/>
<comment type="caution">
    <text evidence="1">The sequence shown here is derived from an EMBL/GenBank/DDBJ whole genome shotgun (WGS) entry which is preliminary data.</text>
</comment>
<dbReference type="Proteomes" id="UP000612585">
    <property type="component" value="Unassembled WGS sequence"/>
</dbReference>
<organism evidence="1 2">
    <name type="scientific">Virgisporangium aurantiacum</name>
    <dbReference type="NCBI Taxonomy" id="175570"/>
    <lineage>
        <taxon>Bacteria</taxon>
        <taxon>Bacillati</taxon>
        <taxon>Actinomycetota</taxon>
        <taxon>Actinomycetes</taxon>
        <taxon>Micromonosporales</taxon>
        <taxon>Micromonosporaceae</taxon>
        <taxon>Virgisporangium</taxon>
    </lineage>
</organism>
<name>A0A8J3YZI9_9ACTN</name>
<dbReference type="RefSeq" id="WP_203985547.1">
    <property type="nucleotide sequence ID" value="NZ_BOPG01000002.1"/>
</dbReference>
<gene>
    <name evidence="1" type="ORF">Vau01_000510</name>
</gene>
<sequence length="162" mass="17540">MPRELPVPKNVKDLFDELLGRPVTVGPADPMRAPDLHAQPLSCLYVDDSLTLRAIIAMDIRLAAYTGAALGLVPATAAEASIEEKELSETIAENVAEVCNIMSSMLNHEGEPRVKVHQTYLPGQMPPGDAIGYMLAFGRRLDLTVDVQGYGSGRIWVTLAKN</sequence>
<protein>
    <submittedName>
        <fullName evidence="1">Uncharacterized protein</fullName>
    </submittedName>
</protein>
<dbReference type="EMBL" id="BOPG01000002">
    <property type="protein sequence ID" value="GIJ52535.1"/>
    <property type="molecule type" value="Genomic_DNA"/>
</dbReference>
<keyword evidence="2" id="KW-1185">Reference proteome</keyword>
<reference evidence="1" key="1">
    <citation type="submission" date="2021-01" db="EMBL/GenBank/DDBJ databases">
        <title>Whole genome shotgun sequence of Virgisporangium aurantiacum NBRC 16421.</title>
        <authorList>
            <person name="Komaki H."/>
            <person name="Tamura T."/>
        </authorList>
    </citation>
    <scope>NUCLEOTIDE SEQUENCE</scope>
    <source>
        <strain evidence="1">NBRC 16421</strain>
    </source>
</reference>
<proteinExistence type="predicted"/>
<evidence type="ECO:0000313" key="2">
    <source>
        <dbReference type="Proteomes" id="UP000612585"/>
    </source>
</evidence>
<evidence type="ECO:0000313" key="1">
    <source>
        <dbReference type="EMBL" id="GIJ52535.1"/>
    </source>
</evidence>